<sequence>MTTAIKYTSFKDAAALDKAIESTVKKAHSLRNEIQNVAVGIILHAYHHGDYTRAESFVNQLGQGVRGKALVDWFVKFGGLVIGENGGKQGFIGWQGAEYIKANIDTAKATMWWSMKPEQAFEGFDLQDALEKLIAKAEKALNKANELRHEGKDEDANKVVVPQNVLDLLRKAKQAA</sequence>
<keyword evidence="3" id="KW-1185">Reference proteome</keyword>
<feature type="coiled-coil region" evidence="1">
    <location>
        <begin position="127"/>
        <end position="154"/>
    </location>
</feature>
<organism evidence="2 3">
    <name type="scientific">Escherichia phage mellemsur</name>
    <dbReference type="NCBI Taxonomy" id="2696418"/>
    <lineage>
        <taxon>Viruses</taxon>
        <taxon>Duplodnaviria</taxon>
        <taxon>Heunggongvirae</taxon>
        <taxon>Uroviricota</taxon>
        <taxon>Caudoviricetes</taxon>
        <taxon>Autographivirales</taxon>
        <taxon>Autoscriptoviridae</taxon>
        <taxon>Stentvirinae</taxon>
        <taxon>Bonnellvirus</taxon>
        <taxon>Bonnellvirus mellemsur</taxon>
    </lineage>
</organism>
<gene>
    <name evidence="2" type="ORF">mellemsur_6</name>
</gene>
<proteinExistence type="predicted"/>
<keyword evidence="1" id="KW-0175">Coiled coil</keyword>
<dbReference type="EMBL" id="MN850570">
    <property type="protein sequence ID" value="QHR65407.1"/>
    <property type="molecule type" value="Genomic_DNA"/>
</dbReference>
<dbReference type="Proteomes" id="UP000464219">
    <property type="component" value="Segment"/>
</dbReference>
<accession>A0A6B9WIR9</accession>
<name>A0A6B9WIR9_9CAUD</name>
<evidence type="ECO:0000313" key="2">
    <source>
        <dbReference type="EMBL" id="QHR65407.1"/>
    </source>
</evidence>
<evidence type="ECO:0000313" key="3">
    <source>
        <dbReference type="Proteomes" id="UP000464219"/>
    </source>
</evidence>
<reference evidence="3" key="1">
    <citation type="submission" date="2019-12" db="EMBL/GenBank/DDBJ databases">
        <authorList>
            <person name="Olsen N.S."/>
            <person name="Junco L.M.F."/>
            <person name="Kot W."/>
            <person name="Hansen L.H."/>
        </authorList>
    </citation>
    <scope>NUCLEOTIDE SEQUENCE [LARGE SCALE GENOMIC DNA]</scope>
</reference>
<evidence type="ECO:0000256" key="1">
    <source>
        <dbReference type="SAM" id="Coils"/>
    </source>
</evidence>
<protein>
    <submittedName>
        <fullName evidence="2">Uncharacterized protein</fullName>
    </submittedName>
</protein>